<dbReference type="PANTHER" id="PTHR30349">
    <property type="entry name" value="PHAGE INTEGRASE-RELATED"/>
    <property type="match status" value="1"/>
</dbReference>
<dbReference type="Proteomes" id="UP000015523">
    <property type="component" value="Unassembled WGS sequence"/>
</dbReference>
<proteinExistence type="predicted"/>
<accession>T0KLJ9</accession>
<dbReference type="OrthoDB" id="9801717at2"/>
<dbReference type="AlphaFoldDB" id="T0KLJ9"/>
<dbReference type="GO" id="GO:0003677">
    <property type="term" value="F:DNA binding"/>
    <property type="evidence" value="ECO:0007669"/>
    <property type="project" value="InterPro"/>
</dbReference>
<dbReference type="InterPro" id="IPR013762">
    <property type="entry name" value="Integrase-like_cat_sf"/>
</dbReference>
<keyword evidence="1" id="KW-0229">DNA integration</keyword>
<dbReference type="InterPro" id="IPR050090">
    <property type="entry name" value="Tyrosine_recombinase_XerCD"/>
</dbReference>
<gene>
    <name evidence="4" type="ORF">M529_00140</name>
</gene>
<evidence type="ECO:0000259" key="3">
    <source>
        <dbReference type="PROSITE" id="PS51898"/>
    </source>
</evidence>
<dbReference type="EMBL" id="AUWY01000014">
    <property type="protein sequence ID" value="EQB34243.1"/>
    <property type="molecule type" value="Genomic_DNA"/>
</dbReference>
<dbReference type="SUPFAM" id="SSF56349">
    <property type="entry name" value="DNA breaking-rejoining enzymes"/>
    <property type="match status" value="1"/>
</dbReference>
<dbReference type="InterPro" id="IPR011010">
    <property type="entry name" value="DNA_brk_join_enz"/>
</dbReference>
<sequence length="224" mass="25543">MEERVPWSMYDNIGQRKYLTMKETDSFLSHARNEGVSVYSFCWFLAVTGCRISEALATSCQNIDFESGHVIIRCLKKRHKAVFRAVPLPLKMLDQLREWVKKGELDSNGLFWPWSRMTAYRRVTEVMNNAKISGPWAVPKGLRHGFGVRAIQAGVPLNLVQRWLGHADMKTTAIYANASGPEEREIAARAWLTQDSVYELKRRRTGSWLMKSPAPWADGPTITA</sequence>
<dbReference type="InterPro" id="IPR002104">
    <property type="entry name" value="Integrase_catalytic"/>
</dbReference>
<dbReference type="PATRIC" id="fig|1346791.3.peg.20"/>
<dbReference type="eggNOG" id="COG0582">
    <property type="taxonomic scope" value="Bacteria"/>
</dbReference>
<keyword evidence="5" id="KW-1185">Reference proteome</keyword>
<reference evidence="4 5" key="1">
    <citation type="journal article" date="2013" name="Genome Announc.">
        <title>Draft Genome Sequence of Sphingobium ummariense Strain RL-3, a Hexachlorocyclohexane-Degrading Bacterium.</title>
        <authorList>
            <person name="Kohli P."/>
            <person name="Dua A."/>
            <person name="Sangwan N."/>
            <person name="Oldach P."/>
            <person name="Khurana J.P."/>
            <person name="Lal R."/>
        </authorList>
    </citation>
    <scope>NUCLEOTIDE SEQUENCE [LARGE SCALE GENOMIC DNA]</scope>
    <source>
        <strain evidence="4 5">RL-3</strain>
    </source>
</reference>
<dbReference type="PROSITE" id="PS51898">
    <property type="entry name" value="TYR_RECOMBINASE"/>
    <property type="match status" value="1"/>
</dbReference>
<name>T0KLJ9_9SPHN</name>
<evidence type="ECO:0000256" key="2">
    <source>
        <dbReference type="ARBA" id="ARBA00023172"/>
    </source>
</evidence>
<evidence type="ECO:0000313" key="4">
    <source>
        <dbReference type="EMBL" id="EQB34243.1"/>
    </source>
</evidence>
<evidence type="ECO:0000313" key="5">
    <source>
        <dbReference type="Proteomes" id="UP000015523"/>
    </source>
</evidence>
<protein>
    <recommendedName>
        <fullName evidence="3">Tyr recombinase domain-containing protein</fullName>
    </recommendedName>
</protein>
<dbReference type="GO" id="GO:0006310">
    <property type="term" value="P:DNA recombination"/>
    <property type="evidence" value="ECO:0007669"/>
    <property type="project" value="UniProtKB-KW"/>
</dbReference>
<dbReference type="Pfam" id="PF00589">
    <property type="entry name" value="Phage_integrase"/>
    <property type="match status" value="1"/>
</dbReference>
<comment type="caution">
    <text evidence="4">The sequence shown here is derived from an EMBL/GenBank/DDBJ whole genome shotgun (WGS) entry which is preliminary data.</text>
</comment>
<dbReference type="PANTHER" id="PTHR30349:SF64">
    <property type="entry name" value="PROPHAGE INTEGRASE INTD-RELATED"/>
    <property type="match status" value="1"/>
</dbReference>
<feature type="domain" description="Tyr recombinase" evidence="3">
    <location>
        <begin position="14"/>
        <end position="188"/>
    </location>
</feature>
<dbReference type="GO" id="GO:0015074">
    <property type="term" value="P:DNA integration"/>
    <property type="evidence" value="ECO:0007669"/>
    <property type="project" value="UniProtKB-KW"/>
</dbReference>
<evidence type="ECO:0000256" key="1">
    <source>
        <dbReference type="ARBA" id="ARBA00022908"/>
    </source>
</evidence>
<dbReference type="CDD" id="cd00397">
    <property type="entry name" value="DNA_BRE_C"/>
    <property type="match status" value="1"/>
</dbReference>
<dbReference type="Gene3D" id="1.10.443.10">
    <property type="entry name" value="Intergrase catalytic core"/>
    <property type="match status" value="1"/>
</dbReference>
<organism evidence="4 5">
    <name type="scientific">Sphingobium ummariense RL-3</name>
    <dbReference type="NCBI Taxonomy" id="1346791"/>
    <lineage>
        <taxon>Bacteria</taxon>
        <taxon>Pseudomonadati</taxon>
        <taxon>Pseudomonadota</taxon>
        <taxon>Alphaproteobacteria</taxon>
        <taxon>Sphingomonadales</taxon>
        <taxon>Sphingomonadaceae</taxon>
        <taxon>Sphingobium</taxon>
    </lineage>
</organism>
<keyword evidence="2" id="KW-0233">DNA recombination</keyword>
<dbReference type="STRING" id="1346791.M529_00140"/>